<evidence type="ECO:0000313" key="1">
    <source>
        <dbReference type="EMBL" id="GBM83750.1"/>
    </source>
</evidence>
<accession>A0A4Y2J1G8</accession>
<reference evidence="1 2" key="1">
    <citation type="journal article" date="2019" name="Sci. Rep.">
        <title>Orb-weaving spider Araneus ventricosus genome elucidates the spidroin gene catalogue.</title>
        <authorList>
            <person name="Kono N."/>
            <person name="Nakamura H."/>
            <person name="Ohtoshi R."/>
            <person name="Moran D.A.P."/>
            <person name="Shinohara A."/>
            <person name="Yoshida Y."/>
            <person name="Fujiwara M."/>
            <person name="Mori M."/>
            <person name="Tomita M."/>
            <person name="Arakawa K."/>
        </authorList>
    </citation>
    <scope>NUCLEOTIDE SEQUENCE [LARGE SCALE GENOMIC DNA]</scope>
</reference>
<keyword evidence="2" id="KW-1185">Reference proteome</keyword>
<comment type="caution">
    <text evidence="1">The sequence shown here is derived from an EMBL/GenBank/DDBJ whole genome shotgun (WGS) entry which is preliminary data.</text>
</comment>
<name>A0A4Y2J1G8_ARAVE</name>
<dbReference type="Proteomes" id="UP000499080">
    <property type="component" value="Unassembled WGS sequence"/>
</dbReference>
<sequence>MKQDWQVLWNKRTTGKKIRDLLPLVSLHTTSWSRELCIFFTENGPFPEYLHRLRLSSSDKCNCGGVGSPLHYATSYPFTVSWHMSPPSAANELAWRKSVLKNKDSKRRICTIIQFIHHHSDLFKPLQ</sequence>
<proteinExistence type="predicted"/>
<dbReference type="EMBL" id="BGPR01003106">
    <property type="protein sequence ID" value="GBM83750.1"/>
    <property type="molecule type" value="Genomic_DNA"/>
</dbReference>
<dbReference type="OrthoDB" id="6508425at2759"/>
<evidence type="ECO:0000313" key="2">
    <source>
        <dbReference type="Proteomes" id="UP000499080"/>
    </source>
</evidence>
<organism evidence="1 2">
    <name type="scientific">Araneus ventricosus</name>
    <name type="common">Orbweaver spider</name>
    <name type="synonym">Epeira ventricosa</name>
    <dbReference type="NCBI Taxonomy" id="182803"/>
    <lineage>
        <taxon>Eukaryota</taxon>
        <taxon>Metazoa</taxon>
        <taxon>Ecdysozoa</taxon>
        <taxon>Arthropoda</taxon>
        <taxon>Chelicerata</taxon>
        <taxon>Arachnida</taxon>
        <taxon>Araneae</taxon>
        <taxon>Araneomorphae</taxon>
        <taxon>Entelegynae</taxon>
        <taxon>Araneoidea</taxon>
        <taxon>Araneidae</taxon>
        <taxon>Araneus</taxon>
    </lineage>
</organism>
<protein>
    <submittedName>
        <fullName evidence="1">Uncharacterized protein</fullName>
    </submittedName>
</protein>
<gene>
    <name evidence="1" type="ORF">AVEN_189712_1</name>
</gene>
<dbReference type="AlphaFoldDB" id="A0A4Y2J1G8"/>